<organism evidence="2 3">
    <name type="scientific">Cryptolaemus montrouzieri</name>
    <dbReference type="NCBI Taxonomy" id="559131"/>
    <lineage>
        <taxon>Eukaryota</taxon>
        <taxon>Metazoa</taxon>
        <taxon>Ecdysozoa</taxon>
        <taxon>Arthropoda</taxon>
        <taxon>Hexapoda</taxon>
        <taxon>Insecta</taxon>
        <taxon>Pterygota</taxon>
        <taxon>Neoptera</taxon>
        <taxon>Endopterygota</taxon>
        <taxon>Coleoptera</taxon>
        <taxon>Polyphaga</taxon>
        <taxon>Cucujiformia</taxon>
        <taxon>Coccinelloidea</taxon>
        <taxon>Coccinellidae</taxon>
        <taxon>Scymninae</taxon>
        <taxon>Scymnini</taxon>
        <taxon>Cryptolaemus</taxon>
    </lineage>
</organism>
<keyword evidence="1" id="KW-0732">Signal</keyword>
<dbReference type="Pfam" id="PF16984">
    <property type="entry name" value="Grp7_allergen"/>
    <property type="match status" value="1"/>
</dbReference>
<dbReference type="Proteomes" id="UP001516400">
    <property type="component" value="Unassembled WGS sequence"/>
</dbReference>
<gene>
    <name evidence="2" type="ORF">HHI36_006351</name>
</gene>
<dbReference type="EMBL" id="JABFTP020000144">
    <property type="protein sequence ID" value="KAL3283202.1"/>
    <property type="molecule type" value="Genomic_DNA"/>
</dbReference>
<keyword evidence="3" id="KW-1185">Reference proteome</keyword>
<accession>A0ABD2NX83</accession>
<sequence>MISYWCVLFLGLAAANPIAQRTPIRLDEELLKQFQYVFENLTGNVGDDTIITATINDYTDKILANVDAFMPKQHFDPMAMPGFSEKFDKFYVSGEFTLSDGEMTGASTLYRVGNAVCTYNETSKYLSISVPMAFTELKFSYNYRVKYMKIGPTGIVDGGVTNFKMLVKIGINYNTYMGSLDDYEITSSGHFSIKFHGNLIYDWLIDLMSNMCTTALKPIIKALVKTIVEGTLEKVIDTINEIVQKILNSVEITYVADSFLSRIIN</sequence>
<feature type="chain" id="PRO_5044742765" evidence="1">
    <location>
        <begin position="16"/>
        <end position="265"/>
    </location>
</feature>
<feature type="signal peptide" evidence="1">
    <location>
        <begin position="1"/>
        <end position="15"/>
    </location>
</feature>
<comment type="caution">
    <text evidence="2">The sequence shown here is derived from an EMBL/GenBank/DDBJ whole genome shotgun (WGS) entry which is preliminary data.</text>
</comment>
<dbReference type="SUPFAM" id="SSF55394">
    <property type="entry name" value="Bactericidal permeability-increasing protein, BPI"/>
    <property type="match status" value="1"/>
</dbReference>
<reference evidence="2 3" key="1">
    <citation type="journal article" date="2021" name="BMC Biol.">
        <title>Horizontally acquired antibacterial genes associated with adaptive radiation of ladybird beetles.</title>
        <authorList>
            <person name="Li H.S."/>
            <person name="Tang X.F."/>
            <person name="Huang Y.H."/>
            <person name="Xu Z.Y."/>
            <person name="Chen M.L."/>
            <person name="Du X.Y."/>
            <person name="Qiu B.Y."/>
            <person name="Chen P.T."/>
            <person name="Zhang W."/>
            <person name="Slipinski A."/>
            <person name="Escalona H.E."/>
            <person name="Waterhouse R.M."/>
            <person name="Zwick A."/>
            <person name="Pang H."/>
        </authorList>
    </citation>
    <scope>NUCLEOTIDE SEQUENCE [LARGE SCALE GENOMIC DNA]</scope>
    <source>
        <strain evidence="2">SYSU2018</strain>
    </source>
</reference>
<protein>
    <submittedName>
        <fullName evidence="2">Uncharacterized protein</fullName>
    </submittedName>
</protein>
<name>A0ABD2NX83_9CUCU</name>
<dbReference type="AlphaFoldDB" id="A0ABD2NX83"/>
<dbReference type="InterPro" id="IPR017943">
    <property type="entry name" value="Bactericidal_perm-incr_a/b_dom"/>
</dbReference>
<dbReference type="Gene3D" id="3.15.10.50">
    <property type="match status" value="1"/>
</dbReference>
<dbReference type="InterPro" id="IPR020234">
    <property type="entry name" value="Mite_allergen_group-7"/>
</dbReference>
<evidence type="ECO:0000313" key="2">
    <source>
        <dbReference type="EMBL" id="KAL3283202.1"/>
    </source>
</evidence>
<proteinExistence type="predicted"/>
<evidence type="ECO:0000256" key="1">
    <source>
        <dbReference type="SAM" id="SignalP"/>
    </source>
</evidence>
<evidence type="ECO:0000313" key="3">
    <source>
        <dbReference type="Proteomes" id="UP001516400"/>
    </source>
</evidence>
<dbReference type="InterPro" id="IPR038602">
    <property type="entry name" value="Mite_allergen_7_sf"/>
</dbReference>